<dbReference type="GeneID" id="25123571"/>
<dbReference type="AlphaFoldDB" id="C9Z9V9"/>
<proteinExistence type="predicted"/>
<dbReference type="EMBL" id="FN554889">
    <property type="protein sequence ID" value="CBG68552.1"/>
    <property type="molecule type" value="Genomic_DNA"/>
</dbReference>
<dbReference type="Gene3D" id="3.30.70.1280">
    <property type="entry name" value="SP0830-like domains"/>
    <property type="match status" value="1"/>
</dbReference>
<dbReference type="Pfam" id="PF08002">
    <property type="entry name" value="DUF1697"/>
    <property type="match status" value="1"/>
</dbReference>
<dbReference type="eggNOG" id="COG3797">
    <property type="taxonomic scope" value="Bacteria"/>
</dbReference>
<evidence type="ECO:0008006" key="3">
    <source>
        <dbReference type="Google" id="ProtNLM"/>
    </source>
</evidence>
<dbReference type="KEGG" id="scb:SCAB_14011"/>
<dbReference type="PIRSF" id="PIRSF008502">
    <property type="entry name" value="UCP008502"/>
    <property type="match status" value="1"/>
</dbReference>
<sequence>MNVQIAFLRGVGHGPGDMLDMPALREALAEAGFAAVRTYLGSGNVVLLDDGEPGVLAARVGEILQKRFDRDIHVIVRSLDELSEAVARNPFPDAAADAEHYNVAFLETTLDQAEVEQLAVLATGRERVAVIGRELYGWYPDGFAGSRLIGGIMGLPVPATARDWTTVTGVLDLAREVRAENRSR</sequence>
<dbReference type="RefSeq" id="WP_012999282.1">
    <property type="nucleotide sequence ID" value="NC_013929.1"/>
</dbReference>
<keyword evidence="2" id="KW-1185">Reference proteome</keyword>
<dbReference type="InterPro" id="IPR012545">
    <property type="entry name" value="DUF1697"/>
</dbReference>
<dbReference type="PANTHER" id="PTHR36439">
    <property type="entry name" value="BLL4334 PROTEIN"/>
    <property type="match status" value="1"/>
</dbReference>
<dbReference type="SUPFAM" id="SSF160379">
    <property type="entry name" value="SP0830-like"/>
    <property type="match status" value="1"/>
</dbReference>
<accession>C9Z9V9</accession>
<dbReference type="HOGENOM" id="CLU_106303_2_0_11"/>
<protein>
    <recommendedName>
        <fullName evidence="3">DUF1697 domain-containing protein</fullName>
    </recommendedName>
</protein>
<dbReference type="PANTHER" id="PTHR36439:SF1">
    <property type="entry name" value="DUF1697 DOMAIN-CONTAINING PROTEIN"/>
    <property type="match status" value="1"/>
</dbReference>
<evidence type="ECO:0000313" key="2">
    <source>
        <dbReference type="Proteomes" id="UP000001444"/>
    </source>
</evidence>
<reference evidence="1 2" key="1">
    <citation type="journal article" date="2010" name="Mol. Plant Microbe Interact.">
        <title>Streptomyces scabies 87-22 contains a coronafacic acid-like biosynthetic cluster that contributes to plant-microbe interactions.</title>
        <authorList>
            <person name="Bignell D.R."/>
            <person name="Seipke R.F."/>
            <person name="Huguet-Tapia J.C."/>
            <person name="Chambers A.H."/>
            <person name="Parry R.J."/>
            <person name="Loria R."/>
        </authorList>
    </citation>
    <scope>NUCLEOTIDE SEQUENCE [LARGE SCALE GENOMIC DNA]</scope>
    <source>
        <strain evidence="1 2">87.22</strain>
    </source>
</reference>
<name>C9Z9V9_STRSW</name>
<gene>
    <name evidence="1" type="ordered locus">SCAB_14011</name>
</gene>
<evidence type="ECO:0000313" key="1">
    <source>
        <dbReference type="EMBL" id="CBG68552.1"/>
    </source>
</evidence>
<organism evidence="1 2">
    <name type="scientific">Streptomyces scabiei (strain 87.22)</name>
    <dbReference type="NCBI Taxonomy" id="680198"/>
    <lineage>
        <taxon>Bacteria</taxon>
        <taxon>Bacillati</taxon>
        <taxon>Actinomycetota</taxon>
        <taxon>Actinomycetes</taxon>
        <taxon>Kitasatosporales</taxon>
        <taxon>Streptomycetaceae</taxon>
        <taxon>Streptomyces</taxon>
    </lineage>
</organism>
<dbReference type="STRING" id="680198.SCAB_14011"/>
<dbReference type="Proteomes" id="UP000001444">
    <property type="component" value="Chromosome"/>
</dbReference>